<organism evidence="5 6">
    <name type="scientific">Cupriavidus cauae</name>
    <dbReference type="NCBI Taxonomy" id="2608999"/>
    <lineage>
        <taxon>Bacteria</taxon>
        <taxon>Pseudomonadati</taxon>
        <taxon>Pseudomonadota</taxon>
        <taxon>Betaproteobacteria</taxon>
        <taxon>Burkholderiales</taxon>
        <taxon>Burkholderiaceae</taxon>
        <taxon>Cupriavidus</taxon>
    </lineage>
</organism>
<dbReference type="GO" id="GO:0036088">
    <property type="term" value="P:D-serine catabolic process"/>
    <property type="evidence" value="ECO:0007669"/>
    <property type="project" value="TreeGrafter"/>
</dbReference>
<dbReference type="Proteomes" id="UP000324324">
    <property type="component" value="Unassembled WGS sequence"/>
</dbReference>
<keyword evidence="6" id="KW-1185">Reference proteome</keyword>
<dbReference type="InterPro" id="IPR026956">
    <property type="entry name" value="D-ser_dehydrat-like_dom"/>
</dbReference>
<sequence>MPDHRPVPSAATDLPVLRDPAGLPALPPIAEPGQPWQAIDTPALVLELDAFERNLQRMQQAADRAGVALRPHAKAHKCPDIALAQMTRGAVGICCQKVSEALPFLRAGVADVHISNEIAGPAKATLLARMARHARISVCVDAVVQVRALAEAAEREQSGLTVLVELDIGQGRCGVADADAALRLAERIAAQPRLSFGGLQAYHGGIQHVRDHAARREAAARAAERAGAVAARLAAAGAPCQVVTGGGSGSVEFDLASGVFTEIQPGSYVFMDGDYGSNARGDDGAAEALRFEHSLFIATTVMSTAAQGQVVVDAGLKSMAVDSGLPWVWERNGGQRNGVDHNSGERSGGERSGGQRNGGTRSTRLAYVAANDEHGIVRPVPGAGGEVPALPQLGEPLWLVPGHCDPTLNLYDTLVGVRDGKVESLWPISARGLSR</sequence>
<dbReference type="Gene3D" id="3.20.20.10">
    <property type="entry name" value="Alanine racemase"/>
    <property type="match status" value="1"/>
</dbReference>
<evidence type="ECO:0000256" key="2">
    <source>
        <dbReference type="ARBA" id="ARBA00023239"/>
    </source>
</evidence>
<protein>
    <submittedName>
        <fullName evidence="5">DSD1 family PLP-dependent enzyme</fullName>
    </submittedName>
</protein>
<dbReference type="PANTHER" id="PTHR28004">
    <property type="entry name" value="ZGC:162816-RELATED"/>
    <property type="match status" value="1"/>
</dbReference>
<dbReference type="SUPFAM" id="SSF51419">
    <property type="entry name" value="PLP-binding barrel"/>
    <property type="match status" value="1"/>
</dbReference>
<dbReference type="AlphaFoldDB" id="A0A5M8AN13"/>
<feature type="compositionally biased region" description="Basic and acidic residues" evidence="3">
    <location>
        <begin position="338"/>
        <end position="349"/>
    </location>
</feature>
<dbReference type="Pfam" id="PF01168">
    <property type="entry name" value="Ala_racemase_N"/>
    <property type="match status" value="1"/>
</dbReference>
<dbReference type="EMBL" id="VWRN01000035">
    <property type="protein sequence ID" value="KAA6122970.1"/>
    <property type="molecule type" value="Genomic_DNA"/>
</dbReference>
<name>A0A5M8AN13_9BURK</name>
<evidence type="ECO:0000256" key="3">
    <source>
        <dbReference type="SAM" id="MobiDB-lite"/>
    </source>
</evidence>
<keyword evidence="2" id="KW-0456">Lyase</keyword>
<dbReference type="RefSeq" id="WP_149318122.1">
    <property type="nucleotide sequence ID" value="NZ_VWRN01000035.1"/>
</dbReference>
<feature type="domain" description="D-serine dehydratase-like" evidence="4">
    <location>
        <begin position="294"/>
        <end position="418"/>
    </location>
</feature>
<dbReference type="Pfam" id="PF14031">
    <property type="entry name" value="D-ser_dehydrat"/>
    <property type="match status" value="1"/>
</dbReference>
<comment type="similarity">
    <text evidence="1">Belongs to the DSD1 family.</text>
</comment>
<evidence type="ECO:0000256" key="1">
    <source>
        <dbReference type="ARBA" id="ARBA00005323"/>
    </source>
</evidence>
<dbReference type="Gene3D" id="2.40.37.20">
    <property type="entry name" value="D-serine dehydratase-like domain"/>
    <property type="match status" value="1"/>
</dbReference>
<dbReference type="PANTHER" id="PTHR28004:SF2">
    <property type="entry name" value="D-SERINE DEHYDRATASE"/>
    <property type="match status" value="1"/>
</dbReference>
<proteinExistence type="inferred from homology"/>
<dbReference type="InterPro" id="IPR029066">
    <property type="entry name" value="PLP-binding_barrel"/>
</dbReference>
<dbReference type="InterPro" id="IPR051466">
    <property type="entry name" value="D-amino_acid_metab_enzyme"/>
</dbReference>
<reference evidence="5 6" key="1">
    <citation type="submission" date="2019-09" db="EMBL/GenBank/DDBJ databases">
        <title>Isolation of a novel species in the genus Cupriavidus from patients with sepsis using whole genome sequencing.</title>
        <authorList>
            <person name="Kweon O.J."/>
            <person name="Lee M.-K."/>
        </authorList>
    </citation>
    <scope>NUCLEOTIDE SEQUENCE [LARGE SCALE GENOMIC DNA]</scope>
    <source>
        <strain evidence="5 6">MKL-01</strain>
    </source>
</reference>
<dbReference type="InterPro" id="IPR042208">
    <property type="entry name" value="D-ser_dehydrat-like_sf"/>
</dbReference>
<evidence type="ECO:0000313" key="5">
    <source>
        <dbReference type="EMBL" id="KAA6122970.1"/>
    </source>
</evidence>
<comment type="caution">
    <text evidence="5">The sequence shown here is derived from an EMBL/GenBank/DDBJ whole genome shotgun (WGS) entry which is preliminary data.</text>
</comment>
<dbReference type="InterPro" id="IPR001608">
    <property type="entry name" value="Ala_racemase_N"/>
</dbReference>
<gene>
    <name evidence="5" type="ORF">F1599_13720</name>
</gene>
<dbReference type="CDD" id="cd06819">
    <property type="entry name" value="PLPDE_III_LS_D-TA"/>
    <property type="match status" value="1"/>
</dbReference>
<dbReference type="GO" id="GO:0008721">
    <property type="term" value="F:D-serine ammonia-lyase activity"/>
    <property type="evidence" value="ECO:0007669"/>
    <property type="project" value="TreeGrafter"/>
</dbReference>
<feature type="region of interest" description="Disordered" evidence="3">
    <location>
        <begin position="331"/>
        <end position="361"/>
    </location>
</feature>
<accession>A0A5M8AN13</accession>
<dbReference type="SMART" id="SM01119">
    <property type="entry name" value="D-ser_dehydrat"/>
    <property type="match status" value="1"/>
</dbReference>
<evidence type="ECO:0000313" key="6">
    <source>
        <dbReference type="Proteomes" id="UP000324324"/>
    </source>
</evidence>
<evidence type="ECO:0000259" key="4">
    <source>
        <dbReference type="SMART" id="SM01119"/>
    </source>
</evidence>